<dbReference type="AlphaFoldDB" id="A0AA97AYQ3"/>
<accession>A0AA97AYQ3</accession>
<reference evidence="2" key="1">
    <citation type="journal article" date="2023" name="Plants (Basel)">
        <title>Genomic Analysis of Leptolyngbya boryana CZ1 Reveals Efficient Carbon Fixation Modules.</title>
        <authorList>
            <person name="Bai X."/>
            <person name="Wang H."/>
            <person name="Cheng W."/>
            <person name="Wang J."/>
            <person name="Ma M."/>
            <person name="Hu H."/>
            <person name="Song Z."/>
            <person name="Ma H."/>
            <person name="Fan Y."/>
            <person name="Du C."/>
            <person name="Xu J."/>
        </authorList>
    </citation>
    <scope>NUCLEOTIDE SEQUENCE</scope>
    <source>
        <strain evidence="2">CZ1</strain>
    </source>
</reference>
<dbReference type="EMBL" id="CP130144">
    <property type="protein sequence ID" value="WNZ48626.1"/>
    <property type="molecule type" value="Genomic_DNA"/>
</dbReference>
<proteinExistence type="predicted"/>
<feature type="domain" description="MEKHLA" evidence="1">
    <location>
        <begin position="6"/>
        <end position="140"/>
    </location>
</feature>
<gene>
    <name evidence="2" type="ORF">Q2T42_12390</name>
</gene>
<evidence type="ECO:0000259" key="1">
    <source>
        <dbReference type="Pfam" id="PF08670"/>
    </source>
</evidence>
<evidence type="ECO:0000313" key="2">
    <source>
        <dbReference type="EMBL" id="WNZ48626.1"/>
    </source>
</evidence>
<sequence length="141" mass="16332">MISRIQQAQRLITSFQHWTGKPLIETPEALFEAPFVVVSHGTESDPIFNYANRQALDLWEMDWDTFTQLPSRYSAEPISQEERSRLLTQAKAQGYISDYRGVRISSTGKRFWIENVILWTVLDELDQPCGQAATFSSWKFI</sequence>
<dbReference type="Pfam" id="PF08670">
    <property type="entry name" value="MEKHLA"/>
    <property type="match status" value="1"/>
</dbReference>
<organism evidence="2">
    <name type="scientific">Leptolyngbya boryana CZ1</name>
    <dbReference type="NCBI Taxonomy" id="3060204"/>
    <lineage>
        <taxon>Bacteria</taxon>
        <taxon>Bacillati</taxon>
        <taxon>Cyanobacteriota</taxon>
        <taxon>Cyanophyceae</taxon>
        <taxon>Leptolyngbyales</taxon>
        <taxon>Leptolyngbyaceae</taxon>
        <taxon>Leptolyngbya group</taxon>
        <taxon>Leptolyngbya</taxon>
    </lineage>
</organism>
<reference evidence="2" key="2">
    <citation type="submission" date="2023-07" db="EMBL/GenBank/DDBJ databases">
        <authorList>
            <person name="Bai X.-H."/>
            <person name="Wang H.-H."/>
            <person name="Wang J."/>
            <person name="Ma M.-Y."/>
            <person name="Hu H.-H."/>
            <person name="Song Z.-L."/>
            <person name="Ma H.-G."/>
            <person name="Fan Y."/>
            <person name="Du C.-Y."/>
            <person name="Xu J.-C."/>
        </authorList>
    </citation>
    <scope>NUCLEOTIDE SEQUENCE</scope>
    <source>
        <strain evidence="2">CZ1</strain>
    </source>
</reference>
<dbReference type="RefSeq" id="WP_316428823.1">
    <property type="nucleotide sequence ID" value="NZ_CP130144.1"/>
</dbReference>
<name>A0AA97AYQ3_LEPBY</name>
<protein>
    <submittedName>
        <fullName evidence="2">MEKHLA domain-containing protein</fullName>
    </submittedName>
</protein>
<dbReference type="InterPro" id="IPR013978">
    <property type="entry name" value="MEKHLA"/>
</dbReference>